<evidence type="ECO:0000313" key="2">
    <source>
        <dbReference type="Proteomes" id="UP000557717"/>
    </source>
</evidence>
<comment type="caution">
    <text evidence="1">The sequence shown here is derived from an EMBL/GenBank/DDBJ whole genome shotgun (WGS) entry which is preliminary data.</text>
</comment>
<keyword evidence="2" id="KW-1185">Reference proteome</keyword>
<dbReference type="EMBL" id="JACHFD010000001">
    <property type="protein sequence ID" value="MBB5349957.1"/>
    <property type="molecule type" value="Genomic_DNA"/>
</dbReference>
<organism evidence="1 2">
    <name type="scientific">Haloferula luteola</name>
    <dbReference type="NCBI Taxonomy" id="595692"/>
    <lineage>
        <taxon>Bacteria</taxon>
        <taxon>Pseudomonadati</taxon>
        <taxon>Verrucomicrobiota</taxon>
        <taxon>Verrucomicrobiia</taxon>
        <taxon>Verrucomicrobiales</taxon>
        <taxon>Verrucomicrobiaceae</taxon>
        <taxon>Haloferula</taxon>
    </lineage>
</organism>
<proteinExistence type="predicted"/>
<dbReference type="RefSeq" id="WP_184014875.1">
    <property type="nucleotide sequence ID" value="NZ_JACHFD010000001.1"/>
</dbReference>
<dbReference type="Proteomes" id="UP000557717">
    <property type="component" value="Unassembled WGS sequence"/>
</dbReference>
<name>A0A840UUT0_9BACT</name>
<protein>
    <submittedName>
        <fullName evidence="1">Uncharacterized protein</fullName>
    </submittedName>
</protein>
<sequence length="274" mass="31150">MSARRWIFAASAGLGVLVGGAWLRPWSALRSAMPTERIEDVRGQDPGSRSSSPVAAFRRLLRDQSPSMDEGISMKIAAQQLADEKRSPLRTRAFLRSKIAFMDHDQLVMEMMDGDIDTLPEIREAARRLTQEDPQGTFTAFEKGLFRLNTMEKLYAFLDTLLQTWTDQDAPAVMNRLKGMKRGGAQQDASLRFSDYWARTKPDEAAESFSDLIYLRNMDDFGHMDFNEVEYARKIVESWSQRDLAALVTFVDRLPRGRVKLAFDEAMASTPRPE</sequence>
<accession>A0A840UUT0</accession>
<evidence type="ECO:0000313" key="1">
    <source>
        <dbReference type="EMBL" id="MBB5349957.1"/>
    </source>
</evidence>
<gene>
    <name evidence="1" type="ORF">HNR46_000178</name>
</gene>
<reference evidence="1 2" key="1">
    <citation type="submission" date="2020-08" db="EMBL/GenBank/DDBJ databases">
        <title>Genomic Encyclopedia of Type Strains, Phase IV (KMG-IV): sequencing the most valuable type-strain genomes for metagenomic binning, comparative biology and taxonomic classification.</title>
        <authorList>
            <person name="Goeker M."/>
        </authorList>
    </citation>
    <scope>NUCLEOTIDE SEQUENCE [LARGE SCALE GENOMIC DNA]</scope>
    <source>
        <strain evidence="1 2">YC6886</strain>
    </source>
</reference>
<dbReference type="AlphaFoldDB" id="A0A840UUT0"/>